<dbReference type="Pfam" id="PF04542">
    <property type="entry name" value="Sigma70_r2"/>
    <property type="match status" value="1"/>
</dbReference>
<protein>
    <submittedName>
        <fullName evidence="6">RNA polymerase sigma factor</fullName>
    </submittedName>
</protein>
<dbReference type="InterPro" id="IPR039425">
    <property type="entry name" value="RNA_pol_sigma-70-like"/>
</dbReference>
<dbReference type="InterPro" id="IPR007627">
    <property type="entry name" value="RNA_pol_sigma70_r2"/>
</dbReference>
<dbReference type="InterPro" id="IPR013325">
    <property type="entry name" value="RNA_pol_sigma_r2"/>
</dbReference>
<proteinExistence type="inferred from homology"/>
<dbReference type="EMBL" id="CP011110">
    <property type="protein sequence ID" value="AKA23047.1"/>
    <property type="molecule type" value="Genomic_DNA"/>
</dbReference>
<dbReference type="PATRIC" id="fig|587753.10.peg.1581"/>
<accession>A0A0D5XWD2</accession>
<dbReference type="OrthoDB" id="9797134at2"/>
<dbReference type="InterPro" id="IPR013324">
    <property type="entry name" value="RNA_pol_sigma_r3/r4-like"/>
</dbReference>
<dbReference type="InterPro" id="IPR013249">
    <property type="entry name" value="RNA_pol_sigma70_r4_t2"/>
</dbReference>
<keyword evidence="3" id="KW-0731">Sigma factor</keyword>
<reference evidence="6 7" key="1">
    <citation type="journal article" date="2015" name="Mol. Plant Microbe Interact.">
        <title>Comparative Genomic Analysis of Pseudomonas chlororaphis PCL1606 Reveals New Insight into Antifungal Compounds Involved in Biocontrol.</title>
        <authorList>
            <person name="Calderon C.E."/>
            <person name="Ramos C."/>
            <person name="de Vicente A."/>
            <person name="Cazorla F.M."/>
        </authorList>
    </citation>
    <scope>NUCLEOTIDE SEQUENCE [LARGE SCALE GENOMIC DNA]</scope>
    <source>
        <strain evidence="6 7">PCL1606</strain>
    </source>
</reference>
<name>A0A0D5XWD2_9PSED</name>
<dbReference type="GO" id="GO:0016987">
    <property type="term" value="F:sigma factor activity"/>
    <property type="evidence" value="ECO:0007669"/>
    <property type="project" value="UniProtKB-KW"/>
</dbReference>
<dbReference type="PROSITE" id="PS00622">
    <property type="entry name" value="HTH_LUXR_1"/>
    <property type="match status" value="1"/>
</dbReference>
<dbReference type="Gene3D" id="1.10.1740.10">
    <property type="match status" value="1"/>
</dbReference>
<evidence type="ECO:0000313" key="6">
    <source>
        <dbReference type="EMBL" id="AKA23047.1"/>
    </source>
</evidence>
<dbReference type="PANTHER" id="PTHR43133">
    <property type="entry name" value="RNA POLYMERASE ECF-TYPE SIGMA FACTO"/>
    <property type="match status" value="1"/>
</dbReference>
<dbReference type="PANTHER" id="PTHR43133:SF63">
    <property type="entry name" value="RNA POLYMERASE SIGMA FACTOR FECI-RELATED"/>
    <property type="match status" value="1"/>
</dbReference>
<evidence type="ECO:0000256" key="1">
    <source>
        <dbReference type="ARBA" id="ARBA00010641"/>
    </source>
</evidence>
<keyword evidence="4" id="KW-0804">Transcription</keyword>
<organism evidence="6 7">
    <name type="scientific">Pseudomonas chlororaphis</name>
    <dbReference type="NCBI Taxonomy" id="587753"/>
    <lineage>
        <taxon>Bacteria</taxon>
        <taxon>Pseudomonadati</taxon>
        <taxon>Pseudomonadota</taxon>
        <taxon>Gammaproteobacteria</taxon>
        <taxon>Pseudomonadales</taxon>
        <taxon>Pseudomonadaceae</taxon>
        <taxon>Pseudomonas</taxon>
    </lineage>
</organism>
<dbReference type="InterPro" id="IPR036388">
    <property type="entry name" value="WH-like_DNA-bd_sf"/>
</dbReference>
<dbReference type="AlphaFoldDB" id="A0A0D5XWD2"/>
<dbReference type="Proteomes" id="UP000032748">
    <property type="component" value="Chromosome"/>
</dbReference>
<dbReference type="KEGG" id="pcz:PCL1606_15920"/>
<evidence type="ECO:0000313" key="7">
    <source>
        <dbReference type="Proteomes" id="UP000032748"/>
    </source>
</evidence>
<gene>
    <name evidence="6" type="ORF">PCL1606_15920</name>
</gene>
<dbReference type="InterPro" id="IPR014284">
    <property type="entry name" value="RNA_pol_sigma-70_dom"/>
</dbReference>
<evidence type="ECO:0000256" key="4">
    <source>
        <dbReference type="ARBA" id="ARBA00023163"/>
    </source>
</evidence>
<sequence>MSGADTTHSDYVGSLFRSHYVWLCGRLRGHLHASSEAGASAEDIAADTFVQLLSRPEVAPIRQPRALLTTISQRLMYQLWRRRDLERAYLDALQHEADSVPPSPQDLAQMLEALEAIDRLLDGLPAKVKATFLLSQVNGLTYPQIAEQLGISQRSVSDYMTRVAQRCLRLDLD</sequence>
<dbReference type="InterPro" id="IPR000792">
    <property type="entry name" value="Tscrpt_reg_LuxR_C"/>
</dbReference>
<dbReference type="Pfam" id="PF08281">
    <property type="entry name" value="Sigma70_r4_2"/>
    <property type="match status" value="1"/>
</dbReference>
<feature type="domain" description="HTH luxR-type" evidence="5">
    <location>
        <begin position="139"/>
        <end position="166"/>
    </location>
</feature>
<dbReference type="SUPFAM" id="SSF88659">
    <property type="entry name" value="Sigma3 and sigma4 domains of RNA polymerase sigma factors"/>
    <property type="match status" value="1"/>
</dbReference>
<dbReference type="SUPFAM" id="SSF88946">
    <property type="entry name" value="Sigma2 domain of RNA polymerase sigma factors"/>
    <property type="match status" value="1"/>
</dbReference>
<dbReference type="GO" id="GO:0006352">
    <property type="term" value="P:DNA-templated transcription initiation"/>
    <property type="evidence" value="ECO:0007669"/>
    <property type="project" value="InterPro"/>
</dbReference>
<dbReference type="Gene3D" id="1.10.10.10">
    <property type="entry name" value="Winged helix-like DNA-binding domain superfamily/Winged helix DNA-binding domain"/>
    <property type="match status" value="1"/>
</dbReference>
<evidence type="ECO:0000259" key="5">
    <source>
        <dbReference type="PROSITE" id="PS00622"/>
    </source>
</evidence>
<evidence type="ECO:0000256" key="2">
    <source>
        <dbReference type="ARBA" id="ARBA00023015"/>
    </source>
</evidence>
<dbReference type="RefSeq" id="WP_045881708.1">
    <property type="nucleotide sequence ID" value="NZ_CP011110.1"/>
</dbReference>
<keyword evidence="2" id="KW-0805">Transcription regulation</keyword>
<comment type="similarity">
    <text evidence="1">Belongs to the sigma-70 factor family. ECF subfamily.</text>
</comment>
<dbReference type="NCBIfam" id="TIGR02937">
    <property type="entry name" value="sigma70-ECF"/>
    <property type="match status" value="1"/>
</dbReference>
<evidence type="ECO:0000256" key="3">
    <source>
        <dbReference type="ARBA" id="ARBA00023082"/>
    </source>
</evidence>
<dbReference type="GO" id="GO:0003677">
    <property type="term" value="F:DNA binding"/>
    <property type="evidence" value="ECO:0007669"/>
    <property type="project" value="InterPro"/>
</dbReference>
<dbReference type="NCBIfam" id="NF008889">
    <property type="entry name" value="PRK11924.1-1"/>
    <property type="match status" value="1"/>
</dbReference>